<dbReference type="GO" id="GO:0015276">
    <property type="term" value="F:ligand-gated monoatomic ion channel activity"/>
    <property type="evidence" value="ECO:0007669"/>
    <property type="project" value="InterPro"/>
</dbReference>
<evidence type="ECO:0000256" key="13">
    <source>
        <dbReference type="SAM" id="MobiDB-lite"/>
    </source>
</evidence>
<dbReference type="Proteomes" id="UP000283509">
    <property type="component" value="Unassembled WGS sequence"/>
</dbReference>
<keyword evidence="15" id="KW-0732">Signal</keyword>
<dbReference type="OrthoDB" id="5984008at2759"/>
<sequence length="516" mass="57002">MAAKGMTFLLLTVSLASPSSANLTKENFYSTQPPSPPLPQSLMAGQKLPSPLPPLRTRAAESSVVVEVAAPEDFYGLLWEASKCRGYIFLLQEPSPLLDFVAASEDPWDFGGRYVIVGASKEQLEEVTRSPKGVKTEHILGLIRSAKTHDWKVYMNLLFWGPGVEVVNRWHRGAFTSASDLFPDKVSDLKGATIKIVTFGFAPHVVNREEGLQKYGRDVELIQTLAQVLNFSASFREPPRGELWGAKLENGSWTGLVGALARNEGQLGVANIFLSDNNNRRLVQDFTQPYDADMSCFMARSAPPLPRWQSLALPFTFEVWMAVLLGVLVLSPVLLWLARGSEVSGEEVTGLKTLSSAGLYYWGVLLRVSQARVPVRPSTQIFVAFLWICSVILTVGYSSNLTAFLTVSRTPSGVETFSQLYASRQEVIGMGTFFKISMISSRNKYLNGLADRYASYSDFGQALLPVKEGKGVFIESRKYLEYLINTQFTNRGSSSMRIIKVSRLVLHGIENQGNGV</sequence>
<evidence type="ECO:0000256" key="11">
    <source>
        <dbReference type="ARBA" id="ARBA00023286"/>
    </source>
</evidence>
<reference evidence="17 18" key="1">
    <citation type="submission" date="2018-04" db="EMBL/GenBank/DDBJ databases">
        <authorList>
            <person name="Zhang X."/>
            <person name="Yuan J."/>
            <person name="Li F."/>
            <person name="Xiang J."/>
        </authorList>
    </citation>
    <scope>NUCLEOTIDE SEQUENCE [LARGE SCALE GENOMIC DNA]</scope>
    <source>
        <tissue evidence="17">Muscle</tissue>
    </source>
</reference>
<dbReference type="PANTHER" id="PTHR42643:SF24">
    <property type="entry name" value="IONOTROPIC RECEPTOR 60A"/>
    <property type="match status" value="1"/>
</dbReference>
<keyword evidence="3" id="KW-0813">Transport</keyword>
<feature type="transmembrane region" description="Helical" evidence="14">
    <location>
        <begin position="319"/>
        <end position="338"/>
    </location>
</feature>
<feature type="region of interest" description="Disordered" evidence="13">
    <location>
        <begin position="25"/>
        <end position="46"/>
    </location>
</feature>
<evidence type="ECO:0000256" key="3">
    <source>
        <dbReference type="ARBA" id="ARBA00022448"/>
    </source>
</evidence>
<keyword evidence="7" id="KW-0406">Ion transport</keyword>
<evidence type="ECO:0000256" key="15">
    <source>
        <dbReference type="SAM" id="SignalP"/>
    </source>
</evidence>
<keyword evidence="11" id="KW-1071">Ligand-gated ion channel</keyword>
<dbReference type="SUPFAM" id="SSF53850">
    <property type="entry name" value="Periplasmic binding protein-like II"/>
    <property type="match status" value="1"/>
</dbReference>
<keyword evidence="4" id="KW-1003">Cell membrane</keyword>
<feature type="chain" id="PRO_5018774061" evidence="15">
    <location>
        <begin position="22"/>
        <end position="516"/>
    </location>
</feature>
<evidence type="ECO:0000313" key="17">
    <source>
        <dbReference type="EMBL" id="ROT80566.1"/>
    </source>
</evidence>
<feature type="signal peptide" evidence="15">
    <location>
        <begin position="1"/>
        <end position="21"/>
    </location>
</feature>
<dbReference type="SMART" id="SM00918">
    <property type="entry name" value="Lig_chan-Glu_bd"/>
    <property type="match status" value="1"/>
</dbReference>
<keyword evidence="6 14" id="KW-1133">Transmembrane helix</keyword>
<evidence type="ECO:0000256" key="12">
    <source>
        <dbReference type="ARBA" id="ARBA00023303"/>
    </source>
</evidence>
<dbReference type="AlphaFoldDB" id="A0A3R7N938"/>
<evidence type="ECO:0000259" key="16">
    <source>
        <dbReference type="SMART" id="SM00918"/>
    </source>
</evidence>
<keyword evidence="5 14" id="KW-0812">Transmembrane</keyword>
<dbReference type="Pfam" id="PF10613">
    <property type="entry name" value="Lig_chan-Glu_bd"/>
    <property type="match status" value="1"/>
</dbReference>
<evidence type="ECO:0000256" key="4">
    <source>
        <dbReference type="ARBA" id="ARBA00022475"/>
    </source>
</evidence>
<keyword evidence="10" id="KW-0325">Glycoprotein</keyword>
<evidence type="ECO:0000256" key="7">
    <source>
        <dbReference type="ARBA" id="ARBA00023065"/>
    </source>
</evidence>
<evidence type="ECO:0000256" key="10">
    <source>
        <dbReference type="ARBA" id="ARBA00023180"/>
    </source>
</evidence>
<dbReference type="Pfam" id="PF00060">
    <property type="entry name" value="Lig_chan"/>
    <property type="match status" value="1"/>
</dbReference>
<feature type="transmembrane region" description="Helical" evidence="14">
    <location>
        <begin position="381"/>
        <end position="399"/>
    </location>
</feature>
<evidence type="ECO:0000256" key="1">
    <source>
        <dbReference type="ARBA" id="ARBA00004651"/>
    </source>
</evidence>
<evidence type="ECO:0000256" key="5">
    <source>
        <dbReference type="ARBA" id="ARBA00022692"/>
    </source>
</evidence>
<accession>A0A3R7N938</accession>
<dbReference type="STRING" id="6689.A0A3R7N938"/>
<dbReference type="Gene3D" id="3.40.190.10">
    <property type="entry name" value="Periplasmic binding protein-like II"/>
    <property type="match status" value="1"/>
</dbReference>
<keyword evidence="12" id="KW-0407">Ion channel</keyword>
<evidence type="ECO:0000256" key="8">
    <source>
        <dbReference type="ARBA" id="ARBA00023136"/>
    </source>
</evidence>
<organism evidence="17 18">
    <name type="scientific">Penaeus vannamei</name>
    <name type="common">Whiteleg shrimp</name>
    <name type="synonym">Litopenaeus vannamei</name>
    <dbReference type="NCBI Taxonomy" id="6689"/>
    <lineage>
        <taxon>Eukaryota</taxon>
        <taxon>Metazoa</taxon>
        <taxon>Ecdysozoa</taxon>
        <taxon>Arthropoda</taxon>
        <taxon>Crustacea</taxon>
        <taxon>Multicrustacea</taxon>
        <taxon>Malacostraca</taxon>
        <taxon>Eumalacostraca</taxon>
        <taxon>Eucarida</taxon>
        <taxon>Decapoda</taxon>
        <taxon>Dendrobranchiata</taxon>
        <taxon>Penaeoidea</taxon>
        <taxon>Penaeidae</taxon>
        <taxon>Penaeus</taxon>
    </lineage>
</organism>
<dbReference type="Gene3D" id="1.10.287.70">
    <property type="match status" value="1"/>
</dbReference>
<evidence type="ECO:0000256" key="14">
    <source>
        <dbReference type="SAM" id="Phobius"/>
    </source>
</evidence>
<feature type="domain" description="Ionotropic glutamate receptor L-glutamate and glycine-binding" evidence="16">
    <location>
        <begin position="203"/>
        <end position="262"/>
    </location>
</feature>
<evidence type="ECO:0000256" key="6">
    <source>
        <dbReference type="ARBA" id="ARBA00022989"/>
    </source>
</evidence>
<gene>
    <name evidence="17" type="ORF">C7M84_000699</name>
</gene>
<evidence type="ECO:0000256" key="2">
    <source>
        <dbReference type="ARBA" id="ARBA00008685"/>
    </source>
</evidence>
<comment type="subcellular location">
    <subcellularLocation>
        <location evidence="1">Cell membrane</location>
        <topology evidence="1">Multi-pass membrane protein</topology>
    </subcellularLocation>
</comment>
<name>A0A3R7N938_PENVA</name>
<keyword evidence="8 14" id="KW-0472">Membrane</keyword>
<protein>
    <submittedName>
        <fullName evidence="17">Variant Ionotropic Glutamate Receptor</fullName>
    </submittedName>
</protein>
<dbReference type="InterPro" id="IPR019594">
    <property type="entry name" value="Glu/Gly-bd"/>
</dbReference>
<dbReference type="GO" id="GO:0005886">
    <property type="term" value="C:plasma membrane"/>
    <property type="evidence" value="ECO:0007669"/>
    <property type="project" value="UniProtKB-SubCell"/>
</dbReference>
<evidence type="ECO:0000256" key="9">
    <source>
        <dbReference type="ARBA" id="ARBA00023170"/>
    </source>
</evidence>
<dbReference type="PANTHER" id="PTHR42643">
    <property type="entry name" value="IONOTROPIC RECEPTOR 20A-RELATED"/>
    <property type="match status" value="1"/>
</dbReference>
<dbReference type="GO" id="GO:0050906">
    <property type="term" value="P:detection of stimulus involved in sensory perception"/>
    <property type="evidence" value="ECO:0007669"/>
    <property type="project" value="UniProtKB-ARBA"/>
</dbReference>
<comment type="caution">
    <text evidence="17">The sequence shown here is derived from an EMBL/GenBank/DDBJ whole genome shotgun (WGS) entry which is preliminary data.</text>
</comment>
<keyword evidence="18" id="KW-1185">Reference proteome</keyword>
<evidence type="ECO:0000313" key="18">
    <source>
        <dbReference type="Proteomes" id="UP000283509"/>
    </source>
</evidence>
<dbReference type="EMBL" id="QCYY01001108">
    <property type="protein sequence ID" value="ROT80566.1"/>
    <property type="molecule type" value="Genomic_DNA"/>
</dbReference>
<reference evidence="17 18" key="2">
    <citation type="submission" date="2019-01" db="EMBL/GenBank/DDBJ databases">
        <title>The decoding of complex shrimp genome reveals the adaptation for benthos swimmer, frequently molting mechanism and breeding impact on genome.</title>
        <authorList>
            <person name="Sun Y."/>
            <person name="Gao Y."/>
            <person name="Yu Y."/>
        </authorList>
    </citation>
    <scope>NUCLEOTIDE SEQUENCE [LARGE SCALE GENOMIC DNA]</scope>
    <source>
        <tissue evidence="17">Muscle</tissue>
    </source>
</reference>
<keyword evidence="9 17" id="KW-0675">Receptor</keyword>
<proteinExistence type="inferred from homology"/>
<comment type="similarity">
    <text evidence="2">Belongs to the glutamate-gated ion channel (TC 1.A.10.1) family.</text>
</comment>
<dbReference type="InterPro" id="IPR052192">
    <property type="entry name" value="Insect_Ionotropic_Sensory_Rcpt"/>
</dbReference>
<dbReference type="InterPro" id="IPR001320">
    <property type="entry name" value="Iontro_rcpt_C"/>
</dbReference>